<organism evidence="8 9">
    <name type="scientific">Colletotrichum zoysiae</name>
    <dbReference type="NCBI Taxonomy" id="1216348"/>
    <lineage>
        <taxon>Eukaryota</taxon>
        <taxon>Fungi</taxon>
        <taxon>Dikarya</taxon>
        <taxon>Ascomycota</taxon>
        <taxon>Pezizomycotina</taxon>
        <taxon>Sordariomycetes</taxon>
        <taxon>Hypocreomycetidae</taxon>
        <taxon>Glomerellales</taxon>
        <taxon>Glomerellaceae</taxon>
        <taxon>Colletotrichum</taxon>
        <taxon>Colletotrichum graminicola species complex</taxon>
    </lineage>
</organism>
<evidence type="ECO:0000259" key="7">
    <source>
        <dbReference type="PROSITE" id="PS50039"/>
    </source>
</evidence>
<reference evidence="8" key="1">
    <citation type="submission" date="2021-06" db="EMBL/GenBank/DDBJ databases">
        <title>Comparative genomics, transcriptomics and evolutionary studies reveal genomic signatures of adaptation to plant cell wall in hemibiotrophic fungi.</title>
        <authorList>
            <consortium name="DOE Joint Genome Institute"/>
            <person name="Baroncelli R."/>
            <person name="Diaz J.F."/>
            <person name="Benocci T."/>
            <person name="Peng M."/>
            <person name="Battaglia E."/>
            <person name="Haridas S."/>
            <person name="Andreopoulos W."/>
            <person name="Labutti K."/>
            <person name="Pangilinan J."/>
            <person name="Floch G.L."/>
            <person name="Makela M.R."/>
            <person name="Henrissat B."/>
            <person name="Grigoriev I.V."/>
            <person name="Crouch J.A."/>
            <person name="De Vries R.P."/>
            <person name="Sukno S.A."/>
            <person name="Thon M.R."/>
        </authorList>
    </citation>
    <scope>NUCLEOTIDE SEQUENCE</scope>
    <source>
        <strain evidence="8">MAFF235873</strain>
    </source>
</reference>
<feature type="compositionally biased region" description="Pro residues" evidence="6">
    <location>
        <begin position="231"/>
        <end position="244"/>
    </location>
</feature>
<keyword evidence="9" id="KW-1185">Reference proteome</keyword>
<dbReference type="PANTHER" id="PTHR46078:SF2">
    <property type="entry name" value="FORK-HEAD DOMAIN-CONTAINING PROTEIN"/>
    <property type="match status" value="1"/>
</dbReference>
<feature type="region of interest" description="Disordered" evidence="6">
    <location>
        <begin position="349"/>
        <end position="435"/>
    </location>
</feature>
<accession>A0AAD9HEI8</accession>
<evidence type="ECO:0000313" key="8">
    <source>
        <dbReference type="EMBL" id="KAK2027631.1"/>
    </source>
</evidence>
<feature type="compositionally biased region" description="Low complexity" evidence="6">
    <location>
        <begin position="398"/>
        <end position="414"/>
    </location>
</feature>
<evidence type="ECO:0000256" key="6">
    <source>
        <dbReference type="SAM" id="MobiDB-lite"/>
    </source>
</evidence>
<dbReference type="AlphaFoldDB" id="A0AAD9HEI8"/>
<proteinExistence type="predicted"/>
<keyword evidence="3" id="KW-0804">Transcription</keyword>
<feature type="region of interest" description="Disordered" evidence="6">
    <location>
        <begin position="175"/>
        <end position="206"/>
    </location>
</feature>
<evidence type="ECO:0000256" key="5">
    <source>
        <dbReference type="PROSITE-ProRule" id="PRU00089"/>
    </source>
</evidence>
<keyword evidence="2 5" id="KW-0238">DNA-binding</keyword>
<dbReference type="EMBL" id="MU842892">
    <property type="protein sequence ID" value="KAK2027631.1"/>
    <property type="molecule type" value="Genomic_DNA"/>
</dbReference>
<gene>
    <name evidence="8" type="ORF">LX32DRAFT_592355</name>
</gene>
<comment type="caution">
    <text evidence="8">The sequence shown here is derived from an EMBL/GenBank/DDBJ whole genome shotgun (WGS) entry which is preliminary data.</text>
</comment>
<evidence type="ECO:0000256" key="1">
    <source>
        <dbReference type="ARBA" id="ARBA00023015"/>
    </source>
</evidence>
<dbReference type="Proteomes" id="UP001232148">
    <property type="component" value="Unassembled WGS sequence"/>
</dbReference>
<feature type="compositionally biased region" description="Basic and acidic residues" evidence="6">
    <location>
        <begin position="181"/>
        <end position="192"/>
    </location>
</feature>
<evidence type="ECO:0000256" key="3">
    <source>
        <dbReference type="ARBA" id="ARBA00023163"/>
    </source>
</evidence>
<dbReference type="InterPro" id="IPR036390">
    <property type="entry name" value="WH_DNA-bd_sf"/>
</dbReference>
<sequence>MPGGDVSRQQQYIASTTQAPSTMVVGPGMVGDYNTMASAHQQHQFPVHDHQRQGYYHLAAVSQPYQSPNMNQTAWPSPQAMSSDDFDNVNGANANYSYRGQAVATAYHPSTLSPRSWPAATQASAAAHPAPTASFDLPLRPQEPLYDGLSNHVSMPTDDLRGADLQLHLHYDNGAVPHGFEPPRVKSERFDYESSPSVDAPGSPYPGTPASFCGEFCTESDMMPDLGGQLSPPPPQKTAAPPPKEGTVGETPYAKLIHKALLDAPRHSMTLQELYKWFKDNTDKPHKAEGGGWMNSIRHNLSMNEAFERRPQALPPNTEDTKTGTEKRVSEWFLVSKYLKEIKPTTHFRDNVRNGTRGYTRRGTIPGGGAAHRRNSPPRSVGANHYPNPDYPNRSMPGRAISGRRGGRATTSARNARRQRSQTGSVSPILGGGGGGGGGVHHLQHYPYSPAHFHDMQRSNAGTPKGHVEGMRHHPVMGHHHHHMAPPAPLPSNGGGGAAPAVAFMGPDAAPRGLPQAYQLQQFGMADVSGVYTSSPPADDVIYGWGPDASHM</sequence>
<dbReference type="InterPro" id="IPR001766">
    <property type="entry name" value="Fork_head_dom"/>
</dbReference>
<dbReference type="PROSITE" id="PS50039">
    <property type="entry name" value="FORK_HEAD_3"/>
    <property type="match status" value="1"/>
</dbReference>
<dbReference type="GO" id="GO:0000978">
    <property type="term" value="F:RNA polymerase II cis-regulatory region sequence-specific DNA binding"/>
    <property type="evidence" value="ECO:0007669"/>
    <property type="project" value="TreeGrafter"/>
</dbReference>
<dbReference type="SMART" id="SM00339">
    <property type="entry name" value="FH"/>
    <property type="match status" value="1"/>
</dbReference>
<evidence type="ECO:0000313" key="9">
    <source>
        <dbReference type="Proteomes" id="UP001232148"/>
    </source>
</evidence>
<dbReference type="GO" id="GO:0000981">
    <property type="term" value="F:DNA-binding transcription factor activity, RNA polymerase II-specific"/>
    <property type="evidence" value="ECO:0007669"/>
    <property type="project" value="TreeGrafter"/>
</dbReference>
<dbReference type="Gene3D" id="1.10.10.10">
    <property type="entry name" value="Winged helix-like DNA-binding domain superfamily/Winged helix DNA-binding domain"/>
    <property type="match status" value="1"/>
</dbReference>
<dbReference type="InterPro" id="IPR045912">
    <property type="entry name" value="FOXJ2/3-like"/>
</dbReference>
<keyword evidence="4 5" id="KW-0539">Nucleus</keyword>
<dbReference type="SUPFAM" id="SSF46785">
    <property type="entry name" value="Winged helix' DNA-binding domain"/>
    <property type="match status" value="1"/>
</dbReference>
<protein>
    <submittedName>
        <fullName evidence="8">Fork head domain-containing protein</fullName>
    </submittedName>
</protein>
<feature type="DNA-binding region" description="Fork-head" evidence="5">
    <location>
        <begin position="253"/>
        <end position="362"/>
    </location>
</feature>
<feature type="region of interest" description="Disordered" evidence="6">
    <location>
        <begin position="221"/>
        <end position="249"/>
    </location>
</feature>
<feature type="domain" description="Fork-head" evidence="7">
    <location>
        <begin position="253"/>
        <end position="362"/>
    </location>
</feature>
<feature type="compositionally biased region" description="Low complexity" evidence="6">
    <location>
        <begin position="355"/>
        <end position="364"/>
    </location>
</feature>
<keyword evidence="1" id="KW-0805">Transcription regulation</keyword>
<comment type="subcellular location">
    <subcellularLocation>
        <location evidence="5">Nucleus</location>
    </subcellularLocation>
</comment>
<dbReference type="Pfam" id="PF00250">
    <property type="entry name" value="Forkhead"/>
    <property type="match status" value="1"/>
</dbReference>
<dbReference type="PANTHER" id="PTHR46078">
    <property type="entry name" value="FORKHEAD BOX PROTEIN J2 FAMILY MEMBER"/>
    <property type="match status" value="1"/>
</dbReference>
<evidence type="ECO:0000256" key="2">
    <source>
        <dbReference type="ARBA" id="ARBA00023125"/>
    </source>
</evidence>
<evidence type="ECO:0000256" key="4">
    <source>
        <dbReference type="ARBA" id="ARBA00023242"/>
    </source>
</evidence>
<dbReference type="InterPro" id="IPR036388">
    <property type="entry name" value="WH-like_DNA-bd_sf"/>
</dbReference>
<name>A0AAD9HEI8_9PEZI</name>
<dbReference type="GO" id="GO:0005634">
    <property type="term" value="C:nucleus"/>
    <property type="evidence" value="ECO:0007669"/>
    <property type="project" value="UniProtKB-SubCell"/>
</dbReference>